<comment type="caution">
    <text evidence="1">The sequence shown here is derived from an EMBL/GenBank/DDBJ whole genome shotgun (WGS) entry which is preliminary data.</text>
</comment>
<dbReference type="EMBL" id="JAVAIL010000002">
    <property type="protein sequence ID" value="MDP4539462.1"/>
    <property type="molecule type" value="Genomic_DNA"/>
</dbReference>
<dbReference type="SUPFAM" id="SSF47226">
    <property type="entry name" value="Histidine-containing phosphotransfer domain, HPT domain"/>
    <property type="match status" value="1"/>
</dbReference>
<organism evidence="1 2">
    <name type="scientific">Qipengyuania benthica</name>
    <dbReference type="NCBI Taxonomy" id="3067651"/>
    <lineage>
        <taxon>Bacteria</taxon>
        <taxon>Pseudomonadati</taxon>
        <taxon>Pseudomonadota</taxon>
        <taxon>Alphaproteobacteria</taxon>
        <taxon>Sphingomonadales</taxon>
        <taxon>Erythrobacteraceae</taxon>
        <taxon>Qipengyuania</taxon>
    </lineage>
</organism>
<evidence type="ECO:0000313" key="2">
    <source>
        <dbReference type="Proteomes" id="UP001235664"/>
    </source>
</evidence>
<name>A0ABT9H818_9SPHN</name>
<protein>
    <submittedName>
        <fullName evidence="1">Hpt domain-containing protein</fullName>
    </submittedName>
</protein>
<keyword evidence="2" id="KW-1185">Reference proteome</keyword>
<proteinExistence type="predicted"/>
<reference evidence="1 2" key="1">
    <citation type="submission" date="2023-08" db="EMBL/GenBank/DDBJ databases">
        <title>genomic of DY56.</title>
        <authorList>
            <person name="Wang Y."/>
        </authorList>
    </citation>
    <scope>NUCLEOTIDE SEQUENCE [LARGE SCALE GENOMIC DNA]</scope>
    <source>
        <strain evidence="1 2">DY56-A-20</strain>
    </source>
</reference>
<dbReference type="InterPro" id="IPR036641">
    <property type="entry name" value="HPT_dom_sf"/>
</dbReference>
<evidence type="ECO:0000313" key="1">
    <source>
        <dbReference type="EMBL" id="MDP4539462.1"/>
    </source>
</evidence>
<sequence>MAFQSGPFEAALAAAAGDDGALHGELRAGFLEGAERQLDLMHRARCDANWQMAARRLHALAGGFHATQLMAFAEQARSGAPGDPSIMREISAHLDEIGGRVNR</sequence>
<gene>
    <name evidence="1" type="ORF">Q9K01_07510</name>
</gene>
<dbReference type="Proteomes" id="UP001235664">
    <property type="component" value="Unassembled WGS sequence"/>
</dbReference>
<dbReference type="RefSeq" id="WP_305929588.1">
    <property type="nucleotide sequence ID" value="NZ_JAVAIL010000002.1"/>
</dbReference>
<accession>A0ABT9H818</accession>